<evidence type="ECO:0000313" key="4">
    <source>
        <dbReference type="EMBL" id="RAJ27763.1"/>
    </source>
</evidence>
<comment type="similarity">
    <text evidence="1">Belongs to the NAD(P)-dependent epimerase/dehydratase family.</text>
</comment>
<dbReference type="SUPFAM" id="SSF56059">
    <property type="entry name" value="Glutathione synthetase ATP-binding domain-like"/>
    <property type="match status" value="1"/>
</dbReference>
<dbReference type="PROSITE" id="PS50975">
    <property type="entry name" value="ATP_GRASP"/>
    <property type="match status" value="1"/>
</dbReference>
<evidence type="ECO:0000313" key="5">
    <source>
        <dbReference type="Proteomes" id="UP000248987"/>
    </source>
</evidence>
<dbReference type="CDD" id="cd08946">
    <property type="entry name" value="SDR_e"/>
    <property type="match status" value="1"/>
</dbReference>
<dbReference type="GO" id="GO:0046872">
    <property type="term" value="F:metal ion binding"/>
    <property type="evidence" value="ECO:0007669"/>
    <property type="project" value="InterPro"/>
</dbReference>
<dbReference type="InterPro" id="IPR001509">
    <property type="entry name" value="Epimerase_deHydtase"/>
</dbReference>
<organism evidence="4 5">
    <name type="scientific">Gelidibacter algens</name>
    <dbReference type="NCBI Taxonomy" id="49280"/>
    <lineage>
        <taxon>Bacteria</taxon>
        <taxon>Pseudomonadati</taxon>
        <taxon>Bacteroidota</taxon>
        <taxon>Flavobacteriia</taxon>
        <taxon>Flavobacteriales</taxon>
        <taxon>Flavobacteriaceae</taxon>
        <taxon>Gelidibacter</taxon>
    </lineage>
</organism>
<dbReference type="Proteomes" id="UP000248987">
    <property type="component" value="Unassembled WGS sequence"/>
</dbReference>
<dbReference type="PANTHER" id="PTHR43000">
    <property type="entry name" value="DTDP-D-GLUCOSE 4,6-DEHYDRATASE-RELATED"/>
    <property type="match status" value="1"/>
</dbReference>
<accession>A0A1A7R2C4</accession>
<dbReference type="Pfam" id="PF21360">
    <property type="entry name" value="PylC-like_N"/>
    <property type="match status" value="1"/>
</dbReference>
<gene>
    <name evidence="4" type="ORF">LX77_00337</name>
</gene>
<feature type="domain" description="ATP-grasp" evidence="3">
    <location>
        <begin position="115"/>
        <end position="316"/>
    </location>
</feature>
<keyword evidence="5" id="KW-1185">Reference proteome</keyword>
<dbReference type="EMBL" id="QLLQ01000001">
    <property type="protein sequence ID" value="RAJ27763.1"/>
    <property type="molecule type" value="Genomic_DNA"/>
</dbReference>
<dbReference type="Pfam" id="PF01370">
    <property type="entry name" value="Epimerase"/>
    <property type="match status" value="1"/>
</dbReference>
<evidence type="ECO:0000256" key="2">
    <source>
        <dbReference type="PROSITE-ProRule" id="PRU00409"/>
    </source>
</evidence>
<comment type="caution">
    <text evidence="4">The sequence shown here is derived from an EMBL/GenBank/DDBJ whole genome shotgun (WGS) entry which is preliminary data.</text>
</comment>
<reference evidence="4 5" key="1">
    <citation type="submission" date="2018-06" db="EMBL/GenBank/DDBJ databases">
        <title>Genomic Encyclopedia of Archaeal and Bacterial Type Strains, Phase II (KMG-II): from individual species to whole genera.</title>
        <authorList>
            <person name="Goeker M."/>
        </authorList>
    </citation>
    <scope>NUCLEOTIDE SEQUENCE [LARGE SCALE GENOMIC DNA]</scope>
    <source>
        <strain evidence="4 5">DSM 12408</strain>
    </source>
</reference>
<dbReference type="AlphaFoldDB" id="A0A1A7R2C4"/>
<dbReference type="OrthoDB" id="650389at2"/>
<evidence type="ECO:0000259" key="3">
    <source>
        <dbReference type="PROSITE" id="PS50975"/>
    </source>
</evidence>
<dbReference type="GO" id="GO:0005524">
    <property type="term" value="F:ATP binding"/>
    <property type="evidence" value="ECO:0007669"/>
    <property type="project" value="UniProtKB-UniRule"/>
</dbReference>
<dbReference type="SUPFAM" id="SSF51735">
    <property type="entry name" value="NAD(P)-binding Rossmann-fold domains"/>
    <property type="match status" value="1"/>
</dbReference>
<dbReference type="Gene3D" id="3.30.470.20">
    <property type="entry name" value="ATP-grasp fold, B domain"/>
    <property type="match status" value="2"/>
</dbReference>
<dbReference type="InterPro" id="IPR036291">
    <property type="entry name" value="NAD(P)-bd_dom_sf"/>
</dbReference>
<evidence type="ECO:0000256" key="1">
    <source>
        <dbReference type="ARBA" id="ARBA00007637"/>
    </source>
</evidence>
<dbReference type="InterPro" id="IPR048764">
    <property type="entry name" value="PylC_N"/>
</dbReference>
<dbReference type="STRING" id="49280.A9996_06595"/>
<dbReference type="InterPro" id="IPR011761">
    <property type="entry name" value="ATP-grasp"/>
</dbReference>
<protein>
    <submittedName>
        <fullName evidence="4">Nucleoside-diphosphate-sugar epimerase</fullName>
    </submittedName>
</protein>
<proteinExistence type="inferred from homology"/>
<sequence>MKKINLAVSCAGSGIGQSIINSCKLSDLPLVLYGFDSNPLAYGLYCCDYQIQTPKLVTPNYIALIIQLCVDHAIDIIIPGTDDEVHLFSKHIADFENSNIKVIVSEEKFLDIVRDKVLANVEFGKLADIFVTSYYNVGSLLIALESKEVALPVIAKPRNGSGSVGIKIINTLEDLQELTSQHIFQELAVPRKNDVNIEKFNSLIAKNINPQVSELSIHLVVGRTGEILGKMATFNRLKQGVPVEILPYTNPSIWDDIDKLIPTFVALGLKGPLNIQGRMTDKGLRIFEMNARFTGITGLRASLGFNEVEACIKEWLGYGHQIQPMKVNGTHFGLRQTTNIAVDITRNSQVATLYKKINETDFKKEKTLLITGATGFLGRNLIDRIIEDKQWHINICALTHDKQRAQELLPTTVTIFDHEDLKMGTLALGGISILLHLGFARPHKPLDDLAESLAFTSKLFRRAVENQVSSIINISSQSVYGQLNLPPWKEDMPIAPNSPYALAKYSSELLLRELSHQHKHIHTTSIRLAGIAGGAKGFVDVDLVSKLIKQVKEGKDLQITGGNQQFERMDVRDAVLGLLALLKTPSNVWKPVYNLGADATFTLIEFAESVLKIGHESYPNNTSRIIRTASDQNSKFGMDVSLFKEDMKWVPKYTIEDTIQSLFVYDY</sequence>
<keyword evidence="2" id="KW-0547">Nucleotide-binding</keyword>
<dbReference type="RefSeq" id="WP_066432489.1">
    <property type="nucleotide sequence ID" value="NZ_LZRN01000010.1"/>
</dbReference>
<dbReference type="Gene3D" id="3.40.50.20">
    <property type="match status" value="1"/>
</dbReference>
<name>A0A1A7R2C4_9FLAO</name>
<dbReference type="Gene3D" id="3.40.50.720">
    <property type="entry name" value="NAD(P)-binding Rossmann-like Domain"/>
    <property type="match status" value="1"/>
</dbReference>
<keyword evidence="2" id="KW-0067">ATP-binding</keyword>